<accession>A0ACB0ZH76</accession>
<dbReference type="Proteomes" id="UP001497535">
    <property type="component" value="Unassembled WGS sequence"/>
</dbReference>
<protein>
    <submittedName>
        <fullName evidence="1">Uncharacterized protein</fullName>
    </submittedName>
</protein>
<evidence type="ECO:0000313" key="1">
    <source>
        <dbReference type="EMBL" id="CAK5078341.1"/>
    </source>
</evidence>
<dbReference type="EMBL" id="CAVMJV010000035">
    <property type="protein sequence ID" value="CAK5078341.1"/>
    <property type="molecule type" value="Genomic_DNA"/>
</dbReference>
<reference evidence="1" key="1">
    <citation type="submission" date="2023-11" db="EMBL/GenBank/DDBJ databases">
        <authorList>
            <person name="Poullet M."/>
        </authorList>
    </citation>
    <scope>NUCLEOTIDE SEQUENCE</scope>
    <source>
        <strain evidence="1">E1834</strain>
    </source>
</reference>
<proteinExistence type="predicted"/>
<keyword evidence="2" id="KW-1185">Reference proteome</keyword>
<gene>
    <name evidence="1" type="ORF">MENTE1834_LOCUS25392</name>
</gene>
<sequence length="211" mass="24172">MSENTPTSSSGDSPIDVDEFMTASYLIPARKSVVELLEADKEDESLRKFGDIFWIKKIIFRYKETLLPAEDGPIVVDPSNPNNVIVKRISLVVDGEVKHSMDLPASTDFTFSVKEGCAYKIRFEFHVQREIVSGLKYLHKVTRLGISVTKECYMLGSFAPRHEIYCCDTPLEEAPSGIISRGKYRVRSLISDDDKNRWLEWSWNIDIDKNW</sequence>
<evidence type="ECO:0000313" key="2">
    <source>
        <dbReference type="Proteomes" id="UP001497535"/>
    </source>
</evidence>
<name>A0ACB0ZH76_MELEN</name>
<organism evidence="1 2">
    <name type="scientific">Meloidogyne enterolobii</name>
    <name type="common">Root-knot nematode worm</name>
    <name type="synonym">Meloidogyne mayaguensis</name>
    <dbReference type="NCBI Taxonomy" id="390850"/>
    <lineage>
        <taxon>Eukaryota</taxon>
        <taxon>Metazoa</taxon>
        <taxon>Ecdysozoa</taxon>
        <taxon>Nematoda</taxon>
        <taxon>Chromadorea</taxon>
        <taxon>Rhabditida</taxon>
        <taxon>Tylenchina</taxon>
        <taxon>Tylenchomorpha</taxon>
        <taxon>Tylenchoidea</taxon>
        <taxon>Meloidogynidae</taxon>
        <taxon>Meloidogyninae</taxon>
        <taxon>Meloidogyne</taxon>
    </lineage>
</organism>
<comment type="caution">
    <text evidence="1">The sequence shown here is derived from an EMBL/GenBank/DDBJ whole genome shotgun (WGS) entry which is preliminary data.</text>
</comment>